<evidence type="ECO:0000313" key="9">
    <source>
        <dbReference type="Proteomes" id="UP000742024"/>
    </source>
</evidence>
<evidence type="ECO:0000313" key="10">
    <source>
        <dbReference type="Proteomes" id="UP000784919"/>
    </source>
</evidence>
<evidence type="ECO:0000313" key="7">
    <source>
        <dbReference type="EMBL" id="KAG5955530.1"/>
    </source>
</evidence>
<evidence type="ECO:0000256" key="3">
    <source>
        <dbReference type="ARBA" id="ARBA00022692"/>
    </source>
</evidence>
<dbReference type="PROSITE" id="PS01309">
    <property type="entry name" value="UPF0057"/>
    <property type="match status" value="1"/>
</dbReference>
<name>A0A9P7SPG7_9HYPO</name>
<dbReference type="AlphaFoldDB" id="A0A9P7SPG7"/>
<keyword evidence="9" id="KW-1185">Reference proteome</keyword>
<proteinExistence type="inferred from homology"/>
<feature type="transmembrane region" description="Helical" evidence="6">
    <location>
        <begin position="7"/>
        <end position="24"/>
    </location>
</feature>
<comment type="similarity">
    <text evidence="2">Belongs to the UPF0057 (PMP3) family.</text>
</comment>
<keyword evidence="4 6" id="KW-1133">Transmembrane helix</keyword>
<protein>
    <submittedName>
        <fullName evidence="8">Plasma membrane proteolipid Pmp3</fullName>
    </submittedName>
</protein>
<accession>A0A9P7SPG7</accession>
<dbReference type="InterPro" id="IPR000612">
    <property type="entry name" value="PMP3"/>
</dbReference>
<evidence type="ECO:0000256" key="6">
    <source>
        <dbReference type="SAM" id="Phobius"/>
    </source>
</evidence>
<evidence type="ECO:0000313" key="8">
    <source>
        <dbReference type="EMBL" id="KAG5970684.1"/>
    </source>
</evidence>
<evidence type="ECO:0000256" key="4">
    <source>
        <dbReference type="ARBA" id="ARBA00022989"/>
    </source>
</evidence>
<dbReference type="GO" id="GO:0016020">
    <property type="term" value="C:membrane"/>
    <property type="evidence" value="ECO:0007669"/>
    <property type="project" value="UniProtKB-SubCell"/>
</dbReference>
<comment type="caution">
    <text evidence="8">The sequence shown here is derived from an EMBL/GenBank/DDBJ whole genome shotgun (WGS) entry which is preliminary data.</text>
</comment>
<dbReference type="OrthoDB" id="2802411at2759"/>
<feature type="transmembrane region" description="Helical" evidence="6">
    <location>
        <begin position="30"/>
        <end position="53"/>
    </location>
</feature>
<dbReference type="Pfam" id="PF01679">
    <property type="entry name" value="Pmp3"/>
    <property type="match status" value="1"/>
</dbReference>
<keyword evidence="3 6" id="KW-0812">Transmembrane</keyword>
<organism evidence="8 10">
    <name type="scientific">Claviceps arundinis</name>
    <dbReference type="NCBI Taxonomy" id="1623583"/>
    <lineage>
        <taxon>Eukaryota</taxon>
        <taxon>Fungi</taxon>
        <taxon>Dikarya</taxon>
        <taxon>Ascomycota</taxon>
        <taxon>Pezizomycotina</taxon>
        <taxon>Sordariomycetes</taxon>
        <taxon>Hypocreomycetidae</taxon>
        <taxon>Hypocreales</taxon>
        <taxon>Clavicipitaceae</taxon>
        <taxon>Claviceps</taxon>
    </lineage>
</organism>
<evidence type="ECO:0000256" key="5">
    <source>
        <dbReference type="ARBA" id="ARBA00023136"/>
    </source>
</evidence>
<dbReference type="PANTHER" id="PTHR21659:SF42">
    <property type="entry name" value="UPF0057 MEMBRANE PROTEIN ZK632.10-RELATED"/>
    <property type="match status" value="1"/>
</dbReference>
<dbReference type="EMBL" id="SRPS01000071">
    <property type="protein sequence ID" value="KAG5970684.1"/>
    <property type="molecule type" value="Genomic_DNA"/>
</dbReference>
<dbReference type="Proteomes" id="UP000742024">
    <property type="component" value="Unassembled WGS sequence"/>
</dbReference>
<reference evidence="8 9" key="1">
    <citation type="journal article" date="2020" name="bioRxiv">
        <title>Whole genome comparisons of ergot fungi reveals the divergence and evolution of species within the genus Claviceps are the result of varying mechanisms driving genome evolution and host range expansion.</title>
        <authorList>
            <person name="Wyka S.A."/>
            <person name="Mondo S.J."/>
            <person name="Liu M."/>
            <person name="Dettman J."/>
            <person name="Nalam V."/>
            <person name="Broders K.D."/>
        </authorList>
    </citation>
    <scope>NUCLEOTIDE SEQUENCE</scope>
    <source>
        <strain evidence="8">CCC 1102</strain>
        <strain evidence="7 9">LM583</strain>
    </source>
</reference>
<dbReference type="Proteomes" id="UP000784919">
    <property type="component" value="Unassembled WGS sequence"/>
</dbReference>
<keyword evidence="5 6" id="KW-0472">Membrane</keyword>
<dbReference type="PANTHER" id="PTHR21659">
    <property type="entry name" value="HYDROPHOBIC PROTEIN RCI2 LOW TEMPERATURE AND SALT RESPONSIVE PROTEIN LTI6 -RELATED"/>
    <property type="match status" value="1"/>
</dbReference>
<gene>
    <name evidence="8" type="primary">PMP3</name>
    <name evidence="8" type="ORF">E4U56_007471</name>
    <name evidence="7" type="ORF">E4U57_003385</name>
</gene>
<evidence type="ECO:0000256" key="1">
    <source>
        <dbReference type="ARBA" id="ARBA00004370"/>
    </source>
</evidence>
<dbReference type="EMBL" id="SRPR01000253">
    <property type="protein sequence ID" value="KAG5955530.1"/>
    <property type="molecule type" value="Genomic_DNA"/>
</dbReference>
<comment type="subcellular location">
    <subcellularLocation>
        <location evidence="1">Membrane</location>
    </subcellularLocation>
</comment>
<sequence length="55" mass="6008">MNYSDICKIILAVILPPVGVFLEVGCGSHLLINILLTILGYIPGIIHALYVILKF</sequence>
<evidence type="ECO:0000256" key="2">
    <source>
        <dbReference type="ARBA" id="ARBA00009530"/>
    </source>
</evidence>